<keyword evidence="1" id="KW-0812">Transmembrane</keyword>
<name>A0A0Q0EJ81_PSESX</name>
<accession>A0A0Q0EJ81</accession>
<dbReference type="EMBL" id="LJRI01000171">
    <property type="protein sequence ID" value="KPZ10658.1"/>
    <property type="molecule type" value="Genomic_DNA"/>
</dbReference>
<reference evidence="2 3" key="1">
    <citation type="submission" date="2015-09" db="EMBL/GenBank/DDBJ databases">
        <title>Genome announcement of multiple Pseudomonas syringae strains.</title>
        <authorList>
            <person name="Thakur S."/>
            <person name="Wang P.W."/>
            <person name="Gong Y."/>
            <person name="Weir B.S."/>
            <person name="Guttman D.S."/>
        </authorList>
    </citation>
    <scope>NUCLEOTIDE SEQUENCE [LARGE SCALE GENOMIC DNA]</scope>
    <source>
        <strain evidence="2 3">ICMP16929</strain>
    </source>
</reference>
<keyword evidence="1" id="KW-1133">Transmembrane helix</keyword>
<protein>
    <submittedName>
        <fullName evidence="2">Methyl-accepting chemotaxis protein</fullName>
    </submittedName>
</protein>
<dbReference type="AlphaFoldDB" id="A0A0Q0EJ81"/>
<comment type="caution">
    <text evidence="2">The sequence shown here is derived from an EMBL/GenBank/DDBJ whole genome shotgun (WGS) entry which is preliminary data.</text>
</comment>
<dbReference type="Proteomes" id="UP000050384">
    <property type="component" value="Unassembled WGS sequence"/>
</dbReference>
<evidence type="ECO:0000313" key="3">
    <source>
        <dbReference type="Proteomes" id="UP000050384"/>
    </source>
</evidence>
<evidence type="ECO:0000256" key="1">
    <source>
        <dbReference type="SAM" id="Phobius"/>
    </source>
</evidence>
<proteinExistence type="predicted"/>
<gene>
    <name evidence="2" type="ORF">ALO94_200568</name>
</gene>
<sequence length="81" mass="8625">MHQRLAPGIHRAWLSDMLRISAMTALGLAISTPVFDLIAGQSRSSLFMALAASGLITLTLVAASHKPLASKIYVLFSKTST</sequence>
<keyword evidence="1" id="KW-0472">Membrane</keyword>
<dbReference type="PATRIC" id="fig|264459.3.peg.2338"/>
<feature type="transmembrane region" description="Helical" evidence="1">
    <location>
        <begin position="20"/>
        <end position="39"/>
    </location>
</feature>
<organism evidence="2 3">
    <name type="scientific">Pseudomonas syringae pv. spinaceae</name>
    <dbReference type="NCBI Taxonomy" id="264459"/>
    <lineage>
        <taxon>Bacteria</taxon>
        <taxon>Pseudomonadati</taxon>
        <taxon>Pseudomonadota</taxon>
        <taxon>Gammaproteobacteria</taxon>
        <taxon>Pseudomonadales</taxon>
        <taxon>Pseudomonadaceae</taxon>
        <taxon>Pseudomonas</taxon>
        <taxon>Pseudomonas syringae</taxon>
    </lineage>
</organism>
<evidence type="ECO:0000313" key="2">
    <source>
        <dbReference type="EMBL" id="KPZ10658.1"/>
    </source>
</evidence>
<feature type="transmembrane region" description="Helical" evidence="1">
    <location>
        <begin position="45"/>
        <end position="63"/>
    </location>
</feature>